<feature type="region of interest" description="Disordered" evidence="1">
    <location>
        <begin position="50"/>
        <end position="103"/>
    </location>
</feature>
<evidence type="ECO:0000313" key="2">
    <source>
        <dbReference type="EMBL" id="RAK74537.1"/>
    </source>
</evidence>
<dbReference type="Proteomes" id="UP000249789">
    <property type="component" value="Unassembled WGS sequence"/>
</dbReference>
<sequence>MDWFRSHVFTIVFSLFRASPPLKFSFPWSITTSFSPAMLIEVILSPPPGTVPGNPSYHHLPPTEQPHLNRQHHQIRSRPPPRNHATVNVSPHPSQHVRSGAQP</sequence>
<evidence type="ECO:0000313" key="3">
    <source>
        <dbReference type="Proteomes" id="UP000249789"/>
    </source>
</evidence>
<dbReference type="GeneID" id="63856920"/>
<gene>
    <name evidence="2" type="ORF">BO72DRAFT_199688</name>
</gene>
<proteinExistence type="predicted"/>
<evidence type="ECO:0000256" key="1">
    <source>
        <dbReference type="SAM" id="MobiDB-lite"/>
    </source>
</evidence>
<keyword evidence="3" id="KW-1185">Reference proteome</keyword>
<dbReference type="RefSeq" id="XP_040798547.1">
    <property type="nucleotide sequence ID" value="XM_040939587.1"/>
</dbReference>
<organism evidence="2 3">
    <name type="scientific">Aspergillus fijiensis CBS 313.89</name>
    <dbReference type="NCBI Taxonomy" id="1448319"/>
    <lineage>
        <taxon>Eukaryota</taxon>
        <taxon>Fungi</taxon>
        <taxon>Dikarya</taxon>
        <taxon>Ascomycota</taxon>
        <taxon>Pezizomycotina</taxon>
        <taxon>Eurotiomycetes</taxon>
        <taxon>Eurotiomycetidae</taxon>
        <taxon>Eurotiales</taxon>
        <taxon>Aspergillaceae</taxon>
        <taxon>Aspergillus</taxon>
    </lineage>
</organism>
<reference evidence="2 3" key="1">
    <citation type="submission" date="2018-02" db="EMBL/GenBank/DDBJ databases">
        <title>The genomes of Aspergillus section Nigri reveals drivers in fungal speciation.</title>
        <authorList>
            <consortium name="DOE Joint Genome Institute"/>
            <person name="Vesth T.C."/>
            <person name="Nybo J."/>
            <person name="Theobald S."/>
            <person name="Brandl J."/>
            <person name="Frisvad J.C."/>
            <person name="Nielsen K.F."/>
            <person name="Lyhne E.K."/>
            <person name="Kogle M.E."/>
            <person name="Kuo A."/>
            <person name="Riley R."/>
            <person name="Clum A."/>
            <person name="Nolan M."/>
            <person name="Lipzen A."/>
            <person name="Salamov A."/>
            <person name="Henrissat B."/>
            <person name="Wiebenga A."/>
            <person name="De vries R.P."/>
            <person name="Grigoriev I.V."/>
            <person name="Mortensen U.H."/>
            <person name="Andersen M.R."/>
            <person name="Baker S.E."/>
        </authorList>
    </citation>
    <scope>NUCLEOTIDE SEQUENCE [LARGE SCALE GENOMIC DNA]</scope>
    <source>
        <strain evidence="2 3">CBS 313.89</strain>
    </source>
</reference>
<dbReference type="AlphaFoldDB" id="A0A8G1VVW1"/>
<dbReference type="EMBL" id="KZ824667">
    <property type="protein sequence ID" value="RAK74537.1"/>
    <property type="molecule type" value="Genomic_DNA"/>
</dbReference>
<dbReference type="VEuPathDB" id="FungiDB:BO72DRAFT_199688"/>
<feature type="compositionally biased region" description="Basic residues" evidence="1">
    <location>
        <begin position="69"/>
        <end position="81"/>
    </location>
</feature>
<name>A0A8G1VVW1_9EURO</name>
<feature type="compositionally biased region" description="Polar residues" evidence="1">
    <location>
        <begin position="85"/>
        <end position="103"/>
    </location>
</feature>
<protein>
    <submittedName>
        <fullName evidence="2">Uncharacterized protein</fullName>
    </submittedName>
</protein>
<accession>A0A8G1VVW1</accession>